<evidence type="ECO:0000256" key="5">
    <source>
        <dbReference type="SAM" id="Phobius"/>
    </source>
</evidence>
<keyword evidence="3 4" id="KW-0408">Iron</keyword>
<dbReference type="InterPro" id="IPR009056">
    <property type="entry name" value="Cyt_c-like_dom"/>
</dbReference>
<evidence type="ECO:0000256" key="3">
    <source>
        <dbReference type="ARBA" id="ARBA00023004"/>
    </source>
</evidence>
<dbReference type="PANTHER" id="PTHR39425:SF1">
    <property type="entry name" value="CYTOCHROME C7-LIKE DOMAIN-CONTAINING PROTEIN"/>
    <property type="match status" value="1"/>
</dbReference>
<gene>
    <name evidence="8" type="ORF">BD809_102248</name>
</gene>
<dbReference type="AlphaFoldDB" id="A0A5S5C9F3"/>
<keyword evidence="5" id="KW-1133">Transmembrane helix</keyword>
<evidence type="ECO:0000256" key="6">
    <source>
        <dbReference type="SAM" id="SignalP"/>
    </source>
</evidence>
<keyword evidence="1 4" id="KW-0349">Heme</keyword>
<keyword evidence="5" id="KW-0472">Membrane</keyword>
<evidence type="ECO:0000256" key="4">
    <source>
        <dbReference type="PROSITE-ProRule" id="PRU00433"/>
    </source>
</evidence>
<dbReference type="Gene3D" id="3.90.10.10">
    <property type="entry name" value="Cytochrome C3"/>
    <property type="match status" value="2"/>
</dbReference>
<evidence type="ECO:0000256" key="2">
    <source>
        <dbReference type="ARBA" id="ARBA00022723"/>
    </source>
</evidence>
<evidence type="ECO:0000313" key="9">
    <source>
        <dbReference type="Proteomes" id="UP000324376"/>
    </source>
</evidence>
<dbReference type="PANTHER" id="PTHR39425">
    <property type="entry name" value="LIPOPROTEIN CYTOCHROME C"/>
    <property type="match status" value="1"/>
</dbReference>
<proteinExistence type="predicted"/>
<dbReference type="InterPro" id="IPR036909">
    <property type="entry name" value="Cyt_c-like_dom_sf"/>
</dbReference>
<sequence length="441" mass="49179">MKQVKYRHSASRLLILGTVFLFTLFSPAFAQEEAAVANTAVEETSDGGDVAKGKELFNSLCAACHKRYKKMTGPALYGVTDRRDREWLYSWIKNSAAMIAAGDPQAVAIYEEYNKTAMNAFPQLSNADIDDILAYVMVPKAAPMPPEGGVQSVAVSSGSGVSTDIVLVALAVVFLMLVVILFLVNKTLRNFAAANGVELYEETATQRTPIWKAFIQNQFLVLVSVVFLLLTSGYFVYGYFMQVGIDQGYEPIQPIHYSHRIHAGENEIDCKYCHSSARVSKHSGIPSLNVCMNCHKSIGEVAETTATEEYSKEFYDGEIQKLYKAVGWDETSQSYTGKTEPVKWVRIHNLPDFAYFNHSQHVMVAGVECQKCHGPVEEMEIMYQHAPLTMGWCINCHRETNVKVAGNEYYEKIHEELSKKYGIDQLTAAQMGGLECGKCHY</sequence>
<dbReference type="CDD" id="cd08168">
    <property type="entry name" value="Cytochrom_C3"/>
    <property type="match status" value="1"/>
</dbReference>
<dbReference type="GO" id="GO:0020037">
    <property type="term" value="F:heme binding"/>
    <property type="evidence" value="ECO:0007669"/>
    <property type="project" value="InterPro"/>
</dbReference>
<dbReference type="SUPFAM" id="SSF46626">
    <property type="entry name" value="Cytochrome c"/>
    <property type="match status" value="1"/>
</dbReference>
<accession>A0A5S5C9F3</accession>
<dbReference type="InterPro" id="IPR036280">
    <property type="entry name" value="Multihaem_cyt_sf"/>
</dbReference>
<name>A0A5S5C9F3_9FLAO</name>
<protein>
    <submittedName>
        <fullName evidence="8">Quinol:cytochrome c oxidoreductase pentaheme cytochrome subunit</fullName>
    </submittedName>
</protein>
<reference evidence="8 9" key="1">
    <citation type="submission" date="2019-07" db="EMBL/GenBank/DDBJ databases">
        <title>Genomic Encyclopedia of Archaeal and Bacterial Type Strains, Phase II (KMG-II): from individual species to whole genera.</title>
        <authorList>
            <person name="Goeker M."/>
        </authorList>
    </citation>
    <scope>NUCLEOTIDE SEQUENCE [LARGE SCALE GENOMIC DNA]</scope>
    <source>
        <strain evidence="8 9">DSM 17527</strain>
    </source>
</reference>
<dbReference type="Pfam" id="PF00034">
    <property type="entry name" value="Cytochrom_C"/>
    <property type="match status" value="1"/>
</dbReference>
<dbReference type="SUPFAM" id="SSF48695">
    <property type="entry name" value="Multiheme cytochromes"/>
    <property type="match status" value="1"/>
</dbReference>
<dbReference type="Proteomes" id="UP000324376">
    <property type="component" value="Unassembled WGS sequence"/>
</dbReference>
<evidence type="ECO:0000313" key="8">
    <source>
        <dbReference type="EMBL" id="TYP76035.1"/>
    </source>
</evidence>
<dbReference type="GO" id="GO:0009055">
    <property type="term" value="F:electron transfer activity"/>
    <property type="evidence" value="ECO:0007669"/>
    <property type="project" value="InterPro"/>
</dbReference>
<keyword evidence="9" id="KW-1185">Reference proteome</keyword>
<dbReference type="RefSeq" id="WP_148781639.1">
    <property type="nucleotide sequence ID" value="NZ_VNHU01000002.1"/>
</dbReference>
<organism evidence="8 9">
    <name type="scientific">Aquimarina intermedia</name>
    <dbReference type="NCBI Taxonomy" id="350814"/>
    <lineage>
        <taxon>Bacteria</taxon>
        <taxon>Pseudomonadati</taxon>
        <taxon>Bacteroidota</taxon>
        <taxon>Flavobacteriia</taxon>
        <taxon>Flavobacteriales</taxon>
        <taxon>Flavobacteriaceae</taxon>
        <taxon>Aquimarina</taxon>
    </lineage>
</organism>
<feature type="domain" description="Cytochrome c" evidence="7">
    <location>
        <begin position="48"/>
        <end position="140"/>
    </location>
</feature>
<dbReference type="PROSITE" id="PS51007">
    <property type="entry name" value="CYTC"/>
    <property type="match status" value="1"/>
</dbReference>
<keyword evidence="5" id="KW-0812">Transmembrane</keyword>
<feature type="transmembrane region" description="Helical" evidence="5">
    <location>
        <begin position="165"/>
        <end position="184"/>
    </location>
</feature>
<dbReference type="Gene3D" id="1.10.760.10">
    <property type="entry name" value="Cytochrome c-like domain"/>
    <property type="match status" value="1"/>
</dbReference>
<dbReference type="EMBL" id="VNHU01000002">
    <property type="protein sequence ID" value="TYP76035.1"/>
    <property type="molecule type" value="Genomic_DNA"/>
</dbReference>
<evidence type="ECO:0000259" key="7">
    <source>
        <dbReference type="PROSITE" id="PS51007"/>
    </source>
</evidence>
<comment type="caution">
    <text evidence="8">The sequence shown here is derived from an EMBL/GenBank/DDBJ whole genome shotgun (WGS) entry which is preliminary data.</text>
</comment>
<dbReference type="GO" id="GO:0046872">
    <property type="term" value="F:metal ion binding"/>
    <property type="evidence" value="ECO:0007669"/>
    <property type="project" value="UniProtKB-KW"/>
</dbReference>
<feature type="chain" id="PRO_5024305760" evidence="6">
    <location>
        <begin position="31"/>
        <end position="441"/>
    </location>
</feature>
<feature type="transmembrane region" description="Helical" evidence="5">
    <location>
        <begin position="219"/>
        <end position="240"/>
    </location>
</feature>
<feature type="signal peptide" evidence="6">
    <location>
        <begin position="1"/>
        <end position="30"/>
    </location>
</feature>
<keyword evidence="2 4" id="KW-0479">Metal-binding</keyword>
<dbReference type="OrthoDB" id="9782196at2"/>
<evidence type="ECO:0000256" key="1">
    <source>
        <dbReference type="ARBA" id="ARBA00022617"/>
    </source>
</evidence>
<keyword evidence="6" id="KW-0732">Signal</keyword>